<evidence type="ECO:0000256" key="1">
    <source>
        <dbReference type="ARBA" id="ARBA00006484"/>
    </source>
</evidence>
<evidence type="ECO:0000256" key="2">
    <source>
        <dbReference type="ARBA" id="ARBA00022857"/>
    </source>
</evidence>
<keyword evidence="5" id="KW-1185">Reference proteome</keyword>
<dbReference type="STRING" id="1116229.S3D088"/>
<comment type="similarity">
    <text evidence="1">Belongs to the short-chain dehydrogenases/reductases (SDR) family.</text>
</comment>
<dbReference type="Gene3D" id="3.40.50.720">
    <property type="entry name" value="NAD(P)-binding Rossmann-like Domain"/>
    <property type="match status" value="1"/>
</dbReference>
<dbReference type="SUPFAM" id="SSF51735">
    <property type="entry name" value="NAD(P)-binding Rossmann-fold domains"/>
    <property type="match status" value="1"/>
</dbReference>
<dbReference type="AlphaFoldDB" id="S3D088"/>
<organism evidence="4 5">
    <name type="scientific">Glarea lozoyensis (strain ATCC 20868 / MF5171)</name>
    <dbReference type="NCBI Taxonomy" id="1116229"/>
    <lineage>
        <taxon>Eukaryota</taxon>
        <taxon>Fungi</taxon>
        <taxon>Dikarya</taxon>
        <taxon>Ascomycota</taxon>
        <taxon>Pezizomycotina</taxon>
        <taxon>Leotiomycetes</taxon>
        <taxon>Helotiales</taxon>
        <taxon>Helotiaceae</taxon>
        <taxon>Glarea</taxon>
    </lineage>
</organism>
<dbReference type="GeneID" id="19460446"/>
<dbReference type="GO" id="GO:0016491">
    <property type="term" value="F:oxidoreductase activity"/>
    <property type="evidence" value="ECO:0007669"/>
    <property type="project" value="UniProtKB-KW"/>
</dbReference>
<accession>S3D088</accession>
<dbReference type="PANTHER" id="PTHR24320:SF282">
    <property type="entry name" value="WW DOMAIN-CONTAINING OXIDOREDUCTASE"/>
    <property type="match status" value="1"/>
</dbReference>
<dbReference type="EMBL" id="KE145371">
    <property type="protein sequence ID" value="EPE25476.1"/>
    <property type="molecule type" value="Genomic_DNA"/>
</dbReference>
<keyword evidence="2" id="KW-0521">NADP</keyword>
<dbReference type="PANTHER" id="PTHR24320">
    <property type="entry name" value="RETINOL DEHYDROGENASE"/>
    <property type="match status" value="1"/>
</dbReference>
<evidence type="ECO:0000256" key="3">
    <source>
        <dbReference type="ARBA" id="ARBA00023002"/>
    </source>
</evidence>
<dbReference type="Proteomes" id="UP000016922">
    <property type="component" value="Unassembled WGS sequence"/>
</dbReference>
<dbReference type="KEGG" id="glz:GLAREA_01388"/>
<dbReference type="InterPro" id="IPR002347">
    <property type="entry name" value="SDR_fam"/>
</dbReference>
<gene>
    <name evidence="4" type="ORF">GLAREA_01388</name>
</gene>
<reference evidence="4 5" key="1">
    <citation type="journal article" date="2013" name="BMC Genomics">
        <title>Genomics-driven discovery of the pneumocandin biosynthetic gene cluster in the fungus Glarea lozoyensis.</title>
        <authorList>
            <person name="Chen L."/>
            <person name="Yue Q."/>
            <person name="Zhang X."/>
            <person name="Xiang M."/>
            <person name="Wang C."/>
            <person name="Li S."/>
            <person name="Che Y."/>
            <person name="Ortiz-Lopez F.J."/>
            <person name="Bills G.F."/>
            <person name="Liu X."/>
            <person name="An Z."/>
        </authorList>
    </citation>
    <scope>NUCLEOTIDE SEQUENCE [LARGE SCALE GENOMIC DNA]</scope>
    <source>
        <strain evidence="5">ATCC 20868 / MF5171</strain>
    </source>
</reference>
<dbReference type="InterPro" id="IPR036291">
    <property type="entry name" value="NAD(P)-bd_dom_sf"/>
</dbReference>
<dbReference type="OMA" id="AECKISE"/>
<proteinExistence type="inferred from homology"/>
<dbReference type="RefSeq" id="XP_008086795.1">
    <property type="nucleotide sequence ID" value="XM_008088604.1"/>
</dbReference>
<keyword evidence="3" id="KW-0560">Oxidoreductase</keyword>
<dbReference type="eggNOG" id="KOG1208">
    <property type="taxonomic scope" value="Eukaryota"/>
</dbReference>
<dbReference type="Pfam" id="PF00106">
    <property type="entry name" value="adh_short"/>
    <property type="match status" value="1"/>
</dbReference>
<sequence length="318" mass="34748">MFTVASLPSQEGKVFIVTGGNAGIGFITCLNLAAKGGKVYLGARSEEKAMRAIQKIKDTHPEAVLIPLVMDNSRLATIVAAAKTFTAQEATLNGLILNAGVMAVPFSTTPDGYEIQWQVNYLAHWLLAHHLTPTLLSTSLSQGKGASRVVCVSSEGHQKSSFSVDKIIYGNDALEKFGPFGRYGVSKLGNVLHSVSLNNAYGPESPSAKAGKGEIWTASLHPGFIDTELNEKNRDNAPWYLSWLYYVLKWVKVIRPVQEGCVSSIFVGASDYFLPEMSGRYFDEYAGLKEANAASKDENEVKRLEEWTREQMANDGFL</sequence>
<dbReference type="OrthoDB" id="191139at2759"/>
<protein>
    <submittedName>
        <fullName evidence="4">NAD(P)-binding Rossmann-fold containing protein</fullName>
    </submittedName>
</protein>
<dbReference type="PRINTS" id="PR00081">
    <property type="entry name" value="GDHRDH"/>
</dbReference>
<evidence type="ECO:0000313" key="5">
    <source>
        <dbReference type="Proteomes" id="UP000016922"/>
    </source>
</evidence>
<name>S3D088_GLAL2</name>
<evidence type="ECO:0000313" key="4">
    <source>
        <dbReference type="EMBL" id="EPE25476.1"/>
    </source>
</evidence>
<dbReference type="HOGENOM" id="CLU_010194_44_6_1"/>